<comment type="caution">
    <text evidence="1">The sequence shown here is derived from an EMBL/GenBank/DDBJ whole genome shotgun (WGS) entry which is preliminary data.</text>
</comment>
<dbReference type="RefSeq" id="WP_354434882.1">
    <property type="nucleotide sequence ID" value="NZ_JBEPLY010000011.1"/>
</dbReference>
<protein>
    <recommendedName>
        <fullName evidence="3">HNH endonuclease</fullName>
    </recommendedName>
</protein>
<dbReference type="EMBL" id="JBEPLY010000011">
    <property type="protein sequence ID" value="MET3601015.1"/>
    <property type="molecule type" value="Genomic_DNA"/>
</dbReference>
<keyword evidence="2" id="KW-1185">Reference proteome</keyword>
<name>A0ABV2IDL4_9HYPH</name>
<proteinExistence type="predicted"/>
<reference evidence="1 2" key="1">
    <citation type="submission" date="2024-06" db="EMBL/GenBank/DDBJ databases">
        <title>Genomic Encyclopedia of Type Strains, Phase IV (KMG-IV): sequencing the most valuable type-strain genomes for metagenomic binning, comparative biology and taxonomic classification.</title>
        <authorList>
            <person name="Goeker M."/>
        </authorList>
    </citation>
    <scope>NUCLEOTIDE SEQUENCE [LARGE SCALE GENOMIC DNA]</scope>
    <source>
        <strain evidence="1 2">DSM 28102</strain>
    </source>
</reference>
<dbReference type="Proteomes" id="UP001549164">
    <property type="component" value="Unassembled WGS sequence"/>
</dbReference>
<sequence length="132" mass="14835">MSNSLDFTKKELASRDEWVRAADRARQYLREGDRITYTACPGTKRWGVFVGFDGNWIVTKSRSDVSARGITRVNGRRVDFTDKGVCDVCAHNSMGRWNGSINTHRWSGKACHAIGCPYGYSHALDEGDDIPF</sequence>
<organism evidence="1 2">
    <name type="scientific">Martelella mangrovi</name>
    <dbReference type="NCBI Taxonomy" id="1397477"/>
    <lineage>
        <taxon>Bacteria</taxon>
        <taxon>Pseudomonadati</taxon>
        <taxon>Pseudomonadota</taxon>
        <taxon>Alphaproteobacteria</taxon>
        <taxon>Hyphomicrobiales</taxon>
        <taxon>Aurantimonadaceae</taxon>
        <taxon>Martelella</taxon>
    </lineage>
</organism>
<evidence type="ECO:0008006" key="3">
    <source>
        <dbReference type="Google" id="ProtNLM"/>
    </source>
</evidence>
<accession>A0ABV2IDL4</accession>
<evidence type="ECO:0000313" key="2">
    <source>
        <dbReference type="Proteomes" id="UP001549164"/>
    </source>
</evidence>
<gene>
    <name evidence="1" type="ORF">ABID12_002966</name>
</gene>
<evidence type="ECO:0000313" key="1">
    <source>
        <dbReference type="EMBL" id="MET3601015.1"/>
    </source>
</evidence>